<dbReference type="InterPro" id="IPR010982">
    <property type="entry name" value="Lambda_DNA-bd_dom_sf"/>
</dbReference>
<evidence type="ECO:0000313" key="3">
    <source>
        <dbReference type="Proteomes" id="UP000263993"/>
    </source>
</evidence>
<keyword evidence="3" id="KW-1185">Reference proteome</keyword>
<dbReference type="InterPro" id="IPR031856">
    <property type="entry name" value="YdaS_toxin-like"/>
</dbReference>
<dbReference type="InterPro" id="IPR052539">
    <property type="entry name" value="MGD_biosynthesis_adapter"/>
</dbReference>
<sequence length="261" mass="28613">MPERGLLEAIRAVGGVTELARRIGITQPSVSNWTRVPVSRVISVESATGVDRTILRPDLYAAADGSDDIDVMRDRENAIIGARLKSTMRIIGLAGWSGSGKTTLVTKLIPVFKARGISVSTLKHAHHGFDLDKPGKDSFMHREAGATEVIIASANRWAMLHELRQEEEWDMLDLVAKLSPVDLVLVEGFKRDAFPKIEVHRAANEKPLLYPNDSYIAAIAADMDLPQVKLPVVDLNDIEAIADLLLKYAVTVGDVERTMAD</sequence>
<reference evidence="3" key="1">
    <citation type="submission" date="2018-08" db="EMBL/GenBank/DDBJ databases">
        <authorList>
            <person name="Kim S.-J."/>
            <person name="Jung G.-Y."/>
        </authorList>
    </citation>
    <scope>NUCLEOTIDE SEQUENCE [LARGE SCALE GENOMIC DNA]</scope>
    <source>
        <strain evidence="3">GY_H</strain>
    </source>
</reference>
<dbReference type="Gene3D" id="1.10.260.40">
    <property type="entry name" value="lambda repressor-like DNA-binding domains"/>
    <property type="match status" value="1"/>
</dbReference>
<proteinExistence type="predicted"/>
<organism evidence="2 3">
    <name type="scientific">Undibacter mobilis</name>
    <dbReference type="NCBI Taxonomy" id="2292256"/>
    <lineage>
        <taxon>Bacteria</taxon>
        <taxon>Pseudomonadati</taxon>
        <taxon>Pseudomonadota</taxon>
        <taxon>Alphaproteobacteria</taxon>
        <taxon>Hyphomicrobiales</taxon>
        <taxon>Nitrobacteraceae</taxon>
        <taxon>Undibacter</taxon>
    </lineage>
</organism>
<dbReference type="GO" id="GO:0003677">
    <property type="term" value="F:DNA binding"/>
    <property type="evidence" value="ECO:0007669"/>
    <property type="project" value="InterPro"/>
</dbReference>
<dbReference type="EMBL" id="QRGO01000001">
    <property type="protein sequence ID" value="RDV04335.1"/>
    <property type="molecule type" value="Genomic_DNA"/>
</dbReference>
<dbReference type="GO" id="GO:0005525">
    <property type="term" value="F:GTP binding"/>
    <property type="evidence" value="ECO:0007669"/>
    <property type="project" value="InterPro"/>
</dbReference>
<dbReference type="GO" id="GO:0006777">
    <property type="term" value="P:Mo-molybdopterin cofactor biosynthetic process"/>
    <property type="evidence" value="ECO:0007669"/>
    <property type="project" value="InterPro"/>
</dbReference>
<dbReference type="SUPFAM" id="SSF47413">
    <property type="entry name" value="lambda repressor-like DNA-binding domains"/>
    <property type="match status" value="1"/>
</dbReference>
<gene>
    <name evidence="2" type="primary">mobB</name>
    <name evidence="2" type="ORF">DXH78_06925</name>
</gene>
<dbReference type="CDD" id="cd03116">
    <property type="entry name" value="MobB"/>
    <property type="match status" value="1"/>
</dbReference>
<comment type="caution">
    <text evidence="2">The sequence shown here is derived from an EMBL/GenBank/DDBJ whole genome shotgun (WGS) entry which is preliminary data.</text>
</comment>
<accession>A0A371B9P2</accession>
<dbReference type="OrthoDB" id="9804758at2"/>
<feature type="domain" description="Molybdopterin-guanine dinucleotide biosynthesis protein B (MobB)" evidence="1">
    <location>
        <begin position="90"/>
        <end position="222"/>
    </location>
</feature>
<dbReference type="InterPro" id="IPR004435">
    <property type="entry name" value="MobB_dom"/>
</dbReference>
<dbReference type="Gene3D" id="3.40.50.300">
    <property type="entry name" value="P-loop containing nucleotide triphosphate hydrolases"/>
    <property type="match status" value="1"/>
</dbReference>
<dbReference type="SUPFAM" id="SSF52540">
    <property type="entry name" value="P-loop containing nucleoside triphosphate hydrolases"/>
    <property type="match status" value="1"/>
</dbReference>
<dbReference type="PANTHER" id="PTHR40072:SF1">
    <property type="entry name" value="MOLYBDOPTERIN-GUANINE DINUCLEOTIDE BIOSYNTHESIS ADAPTER PROTEIN"/>
    <property type="match status" value="1"/>
</dbReference>
<dbReference type="Pfam" id="PF03205">
    <property type="entry name" value="MobB"/>
    <property type="match status" value="1"/>
</dbReference>
<name>A0A371B9P2_9BRAD</name>
<dbReference type="Pfam" id="PF15943">
    <property type="entry name" value="YdaS_toxin"/>
    <property type="match status" value="1"/>
</dbReference>
<dbReference type="PANTHER" id="PTHR40072">
    <property type="entry name" value="MOLYBDOPTERIN-GUANINE DINUCLEOTIDE BIOSYNTHESIS ADAPTER PROTEIN-RELATED"/>
    <property type="match status" value="1"/>
</dbReference>
<evidence type="ECO:0000259" key="1">
    <source>
        <dbReference type="Pfam" id="PF03205"/>
    </source>
</evidence>
<dbReference type="Proteomes" id="UP000263993">
    <property type="component" value="Unassembled WGS sequence"/>
</dbReference>
<dbReference type="AlphaFoldDB" id="A0A371B9P2"/>
<protein>
    <submittedName>
        <fullName evidence="2">Molybdopterin-guanine dinucleotide biosynthesis protein B</fullName>
    </submittedName>
</protein>
<dbReference type="InterPro" id="IPR027417">
    <property type="entry name" value="P-loop_NTPase"/>
</dbReference>
<evidence type="ECO:0000313" key="2">
    <source>
        <dbReference type="EMBL" id="RDV04335.1"/>
    </source>
</evidence>
<dbReference type="NCBIfam" id="TIGR00176">
    <property type="entry name" value="mobB"/>
    <property type="match status" value="1"/>
</dbReference>